<feature type="coiled-coil region" evidence="1">
    <location>
        <begin position="25"/>
        <end position="78"/>
    </location>
</feature>
<evidence type="ECO:0000313" key="3">
    <source>
        <dbReference type="EMBL" id="KAH7128044.1"/>
    </source>
</evidence>
<organism evidence="3 4">
    <name type="scientific">Dactylonectria estremocensis</name>
    <dbReference type="NCBI Taxonomy" id="1079267"/>
    <lineage>
        <taxon>Eukaryota</taxon>
        <taxon>Fungi</taxon>
        <taxon>Dikarya</taxon>
        <taxon>Ascomycota</taxon>
        <taxon>Pezizomycotina</taxon>
        <taxon>Sordariomycetes</taxon>
        <taxon>Hypocreomycetidae</taxon>
        <taxon>Hypocreales</taxon>
        <taxon>Nectriaceae</taxon>
        <taxon>Dactylonectria</taxon>
    </lineage>
</organism>
<keyword evidence="1" id="KW-0175">Coiled coil</keyword>
<dbReference type="EMBL" id="JAGMUU010000022">
    <property type="protein sequence ID" value="KAH7128044.1"/>
    <property type="molecule type" value="Genomic_DNA"/>
</dbReference>
<dbReference type="Proteomes" id="UP000717696">
    <property type="component" value="Unassembled WGS sequence"/>
</dbReference>
<evidence type="ECO:0000256" key="2">
    <source>
        <dbReference type="SAM" id="MobiDB-lite"/>
    </source>
</evidence>
<evidence type="ECO:0000313" key="4">
    <source>
        <dbReference type="Proteomes" id="UP000717696"/>
    </source>
</evidence>
<reference evidence="3" key="1">
    <citation type="journal article" date="2021" name="Nat. Commun.">
        <title>Genetic determinants of endophytism in the Arabidopsis root mycobiome.</title>
        <authorList>
            <person name="Mesny F."/>
            <person name="Miyauchi S."/>
            <person name="Thiergart T."/>
            <person name="Pickel B."/>
            <person name="Atanasova L."/>
            <person name="Karlsson M."/>
            <person name="Huettel B."/>
            <person name="Barry K.W."/>
            <person name="Haridas S."/>
            <person name="Chen C."/>
            <person name="Bauer D."/>
            <person name="Andreopoulos W."/>
            <person name="Pangilinan J."/>
            <person name="LaButti K."/>
            <person name="Riley R."/>
            <person name="Lipzen A."/>
            <person name="Clum A."/>
            <person name="Drula E."/>
            <person name="Henrissat B."/>
            <person name="Kohler A."/>
            <person name="Grigoriev I.V."/>
            <person name="Martin F.M."/>
            <person name="Hacquard S."/>
        </authorList>
    </citation>
    <scope>NUCLEOTIDE SEQUENCE</scope>
    <source>
        <strain evidence="3">MPI-CAGE-AT-0021</strain>
    </source>
</reference>
<comment type="caution">
    <text evidence="3">The sequence shown here is derived from an EMBL/GenBank/DDBJ whole genome shotgun (WGS) entry which is preliminary data.</text>
</comment>
<dbReference type="AlphaFoldDB" id="A0A9P9IR14"/>
<accession>A0A9P9IR14</accession>
<proteinExistence type="predicted"/>
<sequence>MQHVGMKLDQTPAGKMLGQDMGKKREAIESRLRESERDLDQAIKEGNPETIYIATDDQERLRRQLEATIRDREELKITNDKLMEIKDAEYQAQRAKQLAEA</sequence>
<feature type="region of interest" description="Disordered" evidence="2">
    <location>
        <begin position="1"/>
        <end position="22"/>
    </location>
</feature>
<gene>
    <name evidence="3" type="ORF">B0J13DRAFT_530720</name>
</gene>
<protein>
    <submittedName>
        <fullName evidence="3">Uncharacterized protein</fullName>
    </submittedName>
</protein>
<name>A0A9P9IR14_9HYPO</name>
<evidence type="ECO:0000256" key="1">
    <source>
        <dbReference type="SAM" id="Coils"/>
    </source>
</evidence>
<keyword evidence="4" id="KW-1185">Reference proteome</keyword>